<dbReference type="EMBL" id="AMPZ03000005">
    <property type="protein sequence ID" value="KAH9583688.1"/>
    <property type="molecule type" value="Genomic_DNA"/>
</dbReference>
<reference evidence="1" key="2">
    <citation type="journal article" date="2019" name="Gigascience">
        <title>High-quality Schistosoma haematobium genome achieved by single-molecule and long-range sequencing.</title>
        <authorList>
            <person name="Stroehlein A.J."/>
            <person name="Korhonen P.K."/>
            <person name="Chong T.M."/>
            <person name="Lim Y.L."/>
            <person name="Chan K.G."/>
            <person name="Webster B."/>
            <person name="Rollinson D."/>
            <person name="Brindley P.J."/>
            <person name="Gasser R.B."/>
            <person name="Young N.D."/>
        </authorList>
    </citation>
    <scope>NUCLEOTIDE SEQUENCE</scope>
</reference>
<gene>
    <name evidence="1" type="ORF">MS3_00010965</name>
</gene>
<name>A0A922IP20_SCHHA</name>
<dbReference type="GeneID" id="75578319"/>
<dbReference type="CTD" id="75578319"/>
<sequence length="158" mass="18463">MDLTCEPLAPLRQNQERFRSPDISRRPLGGEALAAYTVKKSRRAKSTEPTALDTNVPLVKCSNEEEKVKEVLNDESMDKRWSLIAKNYENMSKQEIMNNYRLLMSEKLRLERFLSIMTKNNEMARNRLESDLLDAMMCIEDLKQALEIRLARRRKIVS</sequence>
<proteinExistence type="predicted"/>
<evidence type="ECO:0000313" key="2">
    <source>
        <dbReference type="Proteomes" id="UP000471633"/>
    </source>
</evidence>
<protein>
    <submittedName>
        <fullName evidence="1">Uncharacterized protein</fullName>
    </submittedName>
</protein>
<accession>A0A922IP20</accession>
<organism evidence="1 2">
    <name type="scientific">Schistosoma haematobium</name>
    <name type="common">Blood fluke</name>
    <dbReference type="NCBI Taxonomy" id="6185"/>
    <lineage>
        <taxon>Eukaryota</taxon>
        <taxon>Metazoa</taxon>
        <taxon>Spiralia</taxon>
        <taxon>Lophotrochozoa</taxon>
        <taxon>Platyhelminthes</taxon>
        <taxon>Trematoda</taxon>
        <taxon>Digenea</taxon>
        <taxon>Strigeidida</taxon>
        <taxon>Schistosomatoidea</taxon>
        <taxon>Schistosomatidae</taxon>
        <taxon>Schistosoma</taxon>
    </lineage>
</organism>
<dbReference type="Proteomes" id="UP000471633">
    <property type="component" value="Unassembled WGS sequence"/>
</dbReference>
<evidence type="ECO:0000313" key="1">
    <source>
        <dbReference type="EMBL" id="KAH9583688.1"/>
    </source>
</evidence>
<reference evidence="1" key="3">
    <citation type="submission" date="2021-06" db="EMBL/GenBank/DDBJ databases">
        <title>Chromosome-level genome assembly for S. haematobium.</title>
        <authorList>
            <person name="Stroehlein A.J."/>
        </authorList>
    </citation>
    <scope>NUCLEOTIDE SEQUENCE</scope>
</reference>
<dbReference type="RefSeq" id="XP_051066933.1">
    <property type="nucleotide sequence ID" value="XM_051219379.1"/>
</dbReference>
<dbReference type="KEGG" id="shx:MS3_00010965"/>
<reference evidence="1" key="4">
    <citation type="journal article" date="2022" name="PLoS Pathog.">
        <title>Chromosome-level genome of Schistosoma haematobium underpins genome-wide explorations of molecular variation.</title>
        <authorList>
            <person name="Stroehlein A.J."/>
            <person name="Korhonen P.K."/>
            <person name="Lee V.V."/>
            <person name="Ralph S.A."/>
            <person name="Mentink-Kane M."/>
            <person name="You H."/>
            <person name="McManus D.P."/>
            <person name="Tchuente L.T."/>
            <person name="Stothard J.R."/>
            <person name="Kaur P."/>
            <person name="Dudchenko O."/>
            <person name="Aiden E.L."/>
            <person name="Yang B."/>
            <person name="Yang H."/>
            <person name="Emery A.M."/>
            <person name="Webster B.L."/>
            <person name="Brindley P.J."/>
            <person name="Rollinson D."/>
            <person name="Chang B.C.H."/>
            <person name="Gasser R.B."/>
            <person name="Young N.D."/>
        </authorList>
    </citation>
    <scope>NUCLEOTIDE SEQUENCE</scope>
</reference>
<reference evidence="1" key="1">
    <citation type="journal article" date="2012" name="Nat. Genet.">
        <title>Whole-genome sequence of Schistosoma haematobium.</title>
        <authorList>
            <person name="Young N.D."/>
            <person name="Jex A.R."/>
            <person name="Li B."/>
            <person name="Liu S."/>
            <person name="Yang L."/>
            <person name="Xiong Z."/>
            <person name="Li Y."/>
            <person name="Cantacessi C."/>
            <person name="Hall R.S."/>
            <person name="Xu X."/>
            <person name="Chen F."/>
            <person name="Wu X."/>
            <person name="Zerlotini A."/>
            <person name="Oliveira G."/>
            <person name="Hofmann A."/>
            <person name="Zhang G."/>
            <person name="Fang X."/>
            <person name="Kang Y."/>
            <person name="Campbell B.E."/>
            <person name="Loukas A."/>
            <person name="Ranganathan S."/>
            <person name="Rollinson D."/>
            <person name="Rinaldi G."/>
            <person name="Brindley P.J."/>
            <person name="Yang H."/>
            <person name="Wang J."/>
            <person name="Wang J."/>
            <person name="Gasser R.B."/>
        </authorList>
    </citation>
    <scope>NUCLEOTIDE SEQUENCE</scope>
</reference>
<keyword evidence="2" id="KW-1185">Reference proteome</keyword>
<comment type="caution">
    <text evidence="1">The sequence shown here is derived from an EMBL/GenBank/DDBJ whole genome shotgun (WGS) entry which is preliminary data.</text>
</comment>
<dbReference type="AlphaFoldDB" id="A0A922IP20"/>